<dbReference type="GO" id="GO:0006310">
    <property type="term" value="P:DNA recombination"/>
    <property type="evidence" value="ECO:0007669"/>
    <property type="project" value="UniProtKB-KW"/>
</dbReference>
<protein>
    <submittedName>
        <fullName evidence="5">Site-specific integrase</fullName>
    </submittedName>
</protein>
<evidence type="ECO:0000313" key="5">
    <source>
        <dbReference type="EMBL" id="MBO8432169.1"/>
    </source>
</evidence>
<feature type="domain" description="Tyr recombinase" evidence="4">
    <location>
        <begin position="210"/>
        <end position="398"/>
    </location>
</feature>
<dbReference type="GO" id="GO:0003677">
    <property type="term" value="F:DNA binding"/>
    <property type="evidence" value="ECO:0007669"/>
    <property type="project" value="UniProtKB-KW"/>
</dbReference>
<accession>A0A9D9H127</accession>
<dbReference type="EMBL" id="JADIMZ010000034">
    <property type="protein sequence ID" value="MBO8432169.1"/>
    <property type="molecule type" value="Genomic_DNA"/>
</dbReference>
<dbReference type="InterPro" id="IPR002104">
    <property type="entry name" value="Integrase_catalytic"/>
</dbReference>
<evidence type="ECO:0000313" key="6">
    <source>
        <dbReference type="Proteomes" id="UP000823612"/>
    </source>
</evidence>
<dbReference type="PROSITE" id="PS51898">
    <property type="entry name" value="TYR_RECOMBINASE"/>
    <property type="match status" value="1"/>
</dbReference>
<gene>
    <name evidence="5" type="ORF">IAB08_02595</name>
</gene>
<evidence type="ECO:0000256" key="2">
    <source>
        <dbReference type="ARBA" id="ARBA00023125"/>
    </source>
</evidence>
<comment type="similarity">
    <text evidence="1">Belongs to the 'phage' integrase family.</text>
</comment>
<dbReference type="Pfam" id="PF00589">
    <property type="entry name" value="Phage_integrase"/>
    <property type="match status" value="1"/>
</dbReference>
<dbReference type="InterPro" id="IPR010998">
    <property type="entry name" value="Integrase_recombinase_N"/>
</dbReference>
<evidence type="ECO:0000259" key="4">
    <source>
        <dbReference type="PROSITE" id="PS51898"/>
    </source>
</evidence>
<dbReference type="Gene3D" id="1.10.443.10">
    <property type="entry name" value="Intergrase catalytic core"/>
    <property type="match status" value="1"/>
</dbReference>
<proteinExistence type="inferred from homology"/>
<dbReference type="InterPro" id="IPR013762">
    <property type="entry name" value="Integrase-like_cat_sf"/>
</dbReference>
<keyword evidence="3" id="KW-0233">DNA recombination</keyword>
<keyword evidence="2" id="KW-0238">DNA-binding</keyword>
<dbReference type="Pfam" id="PF13102">
    <property type="entry name" value="Phage_int_SAM_5"/>
    <property type="match status" value="1"/>
</dbReference>
<dbReference type="Proteomes" id="UP000823612">
    <property type="component" value="Unassembled WGS sequence"/>
</dbReference>
<dbReference type="InterPro" id="IPR011010">
    <property type="entry name" value="DNA_brk_join_enz"/>
</dbReference>
<reference evidence="5" key="1">
    <citation type="submission" date="2020-10" db="EMBL/GenBank/DDBJ databases">
        <authorList>
            <person name="Gilroy R."/>
        </authorList>
    </citation>
    <scope>NUCLEOTIDE SEQUENCE</scope>
    <source>
        <strain evidence="5">2889</strain>
    </source>
</reference>
<dbReference type="InterPro" id="IPR050090">
    <property type="entry name" value="Tyrosine_recombinase_XerCD"/>
</dbReference>
<dbReference type="SUPFAM" id="SSF56349">
    <property type="entry name" value="DNA breaking-rejoining enzymes"/>
    <property type="match status" value="1"/>
</dbReference>
<reference evidence="5" key="2">
    <citation type="journal article" date="2021" name="PeerJ">
        <title>Extensive microbial diversity within the chicken gut microbiome revealed by metagenomics and culture.</title>
        <authorList>
            <person name="Gilroy R."/>
            <person name="Ravi A."/>
            <person name="Getino M."/>
            <person name="Pursley I."/>
            <person name="Horton D.L."/>
            <person name="Alikhan N.F."/>
            <person name="Baker D."/>
            <person name="Gharbi K."/>
            <person name="Hall N."/>
            <person name="Watson M."/>
            <person name="Adriaenssens E.M."/>
            <person name="Foster-Nyarko E."/>
            <person name="Jarju S."/>
            <person name="Secka A."/>
            <person name="Antonio M."/>
            <person name="Oren A."/>
            <person name="Chaudhuri R.R."/>
            <person name="La Ragione R."/>
            <person name="Hildebrand F."/>
            <person name="Pallen M.J."/>
        </authorList>
    </citation>
    <scope>NUCLEOTIDE SEQUENCE</scope>
    <source>
        <strain evidence="5">2889</strain>
    </source>
</reference>
<dbReference type="PANTHER" id="PTHR30349:SF64">
    <property type="entry name" value="PROPHAGE INTEGRASE INTD-RELATED"/>
    <property type="match status" value="1"/>
</dbReference>
<sequence length="404" mass="47222">MVTVKVKFHRLSPQDELGTIYYSVTQAGERKRVLTDIRLYAWQWDARHECVALHGKGSDSMLLEVQERIDGDVTYLGNLLKERERSAFRHSLDDTLRAFRESARQKTFLDYFRSQIIQLQVKEKFGTARNYHRTLNSFRHFLGGEDLLLSECTDALISSYDDWLSTRHVVRNTKSFYMRILRSVYNKAVKQGLTKQKFPFEEVYTGVDQTRKRAMDESYLLRLSRLALPSCSLLGLSRDVFLFSYYTRGMSFVDIAYLKKEDLRNGMIHYVRRKTGQSLFVRIEPCMWEIIRRYEESCRNTPYVFPFVKSQEPFRAFRQYQGALTRYNRSLKQLGEMIGLDRPLSSYMARHTWATAARDHHIPLAVISAGMGHASEKTTRIYLASLENSVIDQANKLLLEAFDA</sequence>
<dbReference type="AlphaFoldDB" id="A0A9D9H127"/>
<evidence type="ECO:0000256" key="1">
    <source>
        <dbReference type="ARBA" id="ARBA00008857"/>
    </source>
</evidence>
<dbReference type="Gene3D" id="1.10.150.130">
    <property type="match status" value="1"/>
</dbReference>
<dbReference type="CDD" id="cd01185">
    <property type="entry name" value="INTN1_C_like"/>
    <property type="match status" value="1"/>
</dbReference>
<comment type="caution">
    <text evidence="5">The sequence shown here is derived from an EMBL/GenBank/DDBJ whole genome shotgun (WGS) entry which is preliminary data.</text>
</comment>
<dbReference type="GO" id="GO:0015074">
    <property type="term" value="P:DNA integration"/>
    <property type="evidence" value="ECO:0007669"/>
    <property type="project" value="InterPro"/>
</dbReference>
<name>A0A9D9H127_9BACT</name>
<dbReference type="PANTHER" id="PTHR30349">
    <property type="entry name" value="PHAGE INTEGRASE-RELATED"/>
    <property type="match status" value="1"/>
</dbReference>
<organism evidence="5 6">
    <name type="scientific">Candidatus Pullibacteroides excrementavium</name>
    <dbReference type="NCBI Taxonomy" id="2840905"/>
    <lineage>
        <taxon>Bacteria</taxon>
        <taxon>Pseudomonadati</taxon>
        <taxon>Bacteroidota</taxon>
        <taxon>Bacteroidia</taxon>
        <taxon>Bacteroidales</taxon>
        <taxon>Candidatus Pullibacteroides</taxon>
    </lineage>
</organism>
<dbReference type="InterPro" id="IPR025269">
    <property type="entry name" value="SAM-like_dom"/>
</dbReference>
<evidence type="ECO:0000256" key="3">
    <source>
        <dbReference type="ARBA" id="ARBA00023172"/>
    </source>
</evidence>